<evidence type="ECO:0000313" key="2">
    <source>
        <dbReference type="EMBL" id="MBB1127078.1"/>
    </source>
</evidence>
<dbReference type="EMBL" id="JABVCQ010000034">
    <property type="protein sequence ID" value="MBB1127078.1"/>
    <property type="molecule type" value="Genomic_DNA"/>
</dbReference>
<name>A0A839HJZ5_9GAMM</name>
<reference evidence="2 3" key="1">
    <citation type="journal article" date="2020" name="Arch. Microbiol.">
        <title>The genome sequence of the giant phototrophic gammaproteobacterium Thiospirillum jenense gives insight into its physiological properties and phylogenetic relationships.</title>
        <authorList>
            <person name="Imhoff J.F."/>
            <person name="Meyer T.E."/>
            <person name="Kyndt J.A."/>
        </authorList>
    </citation>
    <scope>NUCLEOTIDE SEQUENCE [LARGE SCALE GENOMIC DNA]</scope>
    <source>
        <strain evidence="2 3">DSM 216</strain>
    </source>
</reference>
<dbReference type="AlphaFoldDB" id="A0A839HJZ5"/>
<dbReference type="InterPro" id="IPR045063">
    <property type="entry name" value="Dynamin_N"/>
</dbReference>
<dbReference type="Pfam" id="PF00350">
    <property type="entry name" value="Dynamin_N"/>
    <property type="match status" value="1"/>
</dbReference>
<dbReference type="SUPFAM" id="SSF52540">
    <property type="entry name" value="P-loop containing nucleoside triphosphate hydrolases"/>
    <property type="match status" value="1"/>
</dbReference>
<organism evidence="2 3">
    <name type="scientific">Thiospirillum jenense</name>
    <dbReference type="NCBI Taxonomy" id="1653858"/>
    <lineage>
        <taxon>Bacteria</taxon>
        <taxon>Pseudomonadati</taxon>
        <taxon>Pseudomonadota</taxon>
        <taxon>Gammaproteobacteria</taxon>
        <taxon>Chromatiales</taxon>
        <taxon>Chromatiaceae</taxon>
        <taxon>Thiospirillum</taxon>
    </lineage>
</organism>
<evidence type="ECO:0000259" key="1">
    <source>
        <dbReference type="Pfam" id="PF00350"/>
    </source>
</evidence>
<dbReference type="Proteomes" id="UP000548632">
    <property type="component" value="Unassembled WGS sequence"/>
</dbReference>
<dbReference type="InterPro" id="IPR027417">
    <property type="entry name" value="P-loop_NTPase"/>
</dbReference>
<accession>A0A839HJZ5</accession>
<dbReference type="RefSeq" id="WP_182584704.1">
    <property type="nucleotide sequence ID" value="NZ_JABVCQ010000034.1"/>
</dbReference>
<keyword evidence="3" id="KW-1185">Reference proteome</keyword>
<comment type="caution">
    <text evidence="2">The sequence shown here is derived from an EMBL/GenBank/DDBJ whole genome shotgun (WGS) entry which is preliminary data.</text>
</comment>
<protein>
    <submittedName>
        <fullName evidence="2">Dynamin family protein</fullName>
    </submittedName>
</protein>
<evidence type="ECO:0000313" key="3">
    <source>
        <dbReference type="Proteomes" id="UP000548632"/>
    </source>
</evidence>
<proteinExistence type="predicted"/>
<sequence length="499" mass="56513">MSSPTTNTAIVYRTLRTFSNHMQRTATPPDGLLSARVIGEFSAGKTRLLRELLGDVIPPPLFPVSSLECQTRLPLEITFAPTPALTLIQRANDYDTAAPIKLLTQFPVREELADYDPQHHRLQLTIPDQHLFLPDGDHYEDNNDPKRLLLIDMPGWNSGDDALADSAAIDLMAGYHNLALVFVVNANRLDGSANSERLREFLDTFSTADFVGRPTLIIVITHCPRPDQERLNNRLRERVLTLWQNELDQDAAQLDLQVLPVEFSELTPDELTQFRTTFWAHLLAPLANDATPINPAAHPWLAQLNRWPSEWDVRPQLIQAQTVLTAARELLTHARINNDFLPGMNMHRLIGLDAVAIQNKLRTQWLRQLKCQTQQQLTDRLAALTLLPTDHPLTAWWNEYWYANVERVLAQVRAFFQQADVAFQQVQTNTPDLHVHLAKHLHEPYQTALRLLDSSFTALVNTAPALADEPQCSRATATLLNLSLLEARYADYYQQARGG</sequence>
<dbReference type="Gene3D" id="3.40.50.300">
    <property type="entry name" value="P-loop containing nucleotide triphosphate hydrolases"/>
    <property type="match status" value="1"/>
</dbReference>
<gene>
    <name evidence="2" type="ORF">HUK38_12700</name>
</gene>
<feature type="domain" description="Dynamin N-terminal" evidence="1">
    <location>
        <begin position="37"/>
        <end position="204"/>
    </location>
</feature>